<dbReference type="AlphaFoldDB" id="A0A183ICX7"/>
<keyword evidence="1" id="KW-0812">Transmembrane</keyword>
<evidence type="ECO:0000313" key="4">
    <source>
        <dbReference type="Proteomes" id="UP000270296"/>
    </source>
</evidence>
<dbReference type="SMART" id="SM00033">
    <property type="entry name" value="CH"/>
    <property type="match status" value="1"/>
</dbReference>
<dbReference type="GO" id="GO:0007015">
    <property type="term" value="P:actin filament organization"/>
    <property type="evidence" value="ECO:0007669"/>
    <property type="project" value="TreeGrafter"/>
</dbReference>
<dbReference type="PROSITE" id="PS50021">
    <property type="entry name" value="CH"/>
    <property type="match status" value="1"/>
</dbReference>
<feature type="domain" description="Calponin-homology (CH)" evidence="2">
    <location>
        <begin position="53"/>
        <end position="162"/>
    </location>
</feature>
<reference evidence="3 4" key="2">
    <citation type="submission" date="2018-11" db="EMBL/GenBank/DDBJ databases">
        <authorList>
            <consortium name="Pathogen Informatics"/>
        </authorList>
    </citation>
    <scope>NUCLEOTIDE SEQUENCE [LARGE SCALE GENOMIC DNA]</scope>
</reference>
<dbReference type="InterPro" id="IPR050606">
    <property type="entry name" value="Calponin-like"/>
</dbReference>
<evidence type="ECO:0000313" key="5">
    <source>
        <dbReference type="WBParaSite" id="SBAD_0000154201-mRNA-1"/>
    </source>
</evidence>
<dbReference type="Gene3D" id="1.10.418.10">
    <property type="entry name" value="Calponin-like domain"/>
    <property type="match status" value="1"/>
</dbReference>
<dbReference type="InterPro" id="IPR036872">
    <property type="entry name" value="CH_dom_sf"/>
</dbReference>
<dbReference type="OrthoDB" id="21595at2759"/>
<evidence type="ECO:0000259" key="2">
    <source>
        <dbReference type="PROSITE" id="PS50021"/>
    </source>
</evidence>
<keyword evidence="1" id="KW-1133">Transmembrane helix</keyword>
<gene>
    <name evidence="3" type="ORF">SBAD_LOCUS1471</name>
</gene>
<dbReference type="Pfam" id="PF00307">
    <property type="entry name" value="CH"/>
    <property type="match status" value="1"/>
</dbReference>
<evidence type="ECO:0000313" key="3">
    <source>
        <dbReference type="EMBL" id="VDO94445.1"/>
    </source>
</evidence>
<reference evidence="5" key="1">
    <citation type="submission" date="2016-06" db="UniProtKB">
        <authorList>
            <consortium name="WormBaseParasite"/>
        </authorList>
    </citation>
    <scope>IDENTIFICATION</scope>
</reference>
<dbReference type="InterPro" id="IPR001715">
    <property type="entry name" value="CH_dom"/>
</dbReference>
<evidence type="ECO:0000256" key="1">
    <source>
        <dbReference type="SAM" id="Phobius"/>
    </source>
</evidence>
<keyword evidence="4" id="KW-1185">Reference proteome</keyword>
<dbReference type="SUPFAM" id="SSF47576">
    <property type="entry name" value="Calponin-homology domain, CH-domain"/>
    <property type="match status" value="1"/>
</dbReference>
<proteinExistence type="predicted"/>
<dbReference type="WBParaSite" id="SBAD_0000154201-mRNA-1">
    <property type="protein sequence ID" value="SBAD_0000154201-mRNA-1"/>
    <property type="gene ID" value="SBAD_0000154201"/>
</dbReference>
<accession>A0A183ICX7</accession>
<dbReference type="GO" id="GO:0051015">
    <property type="term" value="F:actin filament binding"/>
    <property type="evidence" value="ECO:0007669"/>
    <property type="project" value="TreeGrafter"/>
</dbReference>
<dbReference type="PRINTS" id="PR00888">
    <property type="entry name" value="SM22CALPONIN"/>
</dbReference>
<dbReference type="PANTHER" id="PTHR47385:SF9">
    <property type="entry name" value="CALPONIN-HOMOLOGY (CH) DOMAIN-CONTAINING PROTEIN"/>
    <property type="match status" value="1"/>
</dbReference>
<feature type="transmembrane region" description="Helical" evidence="1">
    <location>
        <begin position="16"/>
        <end position="37"/>
    </location>
</feature>
<dbReference type="EMBL" id="UZAM01006837">
    <property type="protein sequence ID" value="VDO94445.1"/>
    <property type="molecule type" value="Genomic_DNA"/>
</dbReference>
<protein>
    <submittedName>
        <fullName evidence="5">Calponin-homology (CH) domain-containing protein</fullName>
    </submittedName>
</protein>
<keyword evidence="1" id="KW-0472">Membrane</keyword>
<sequence>MPIAILNPSNERSSTILIIAILLGFINVYLLIVLFNARLTAKKCFQQRAKFNETEAHNLLEWMKAVTKEGFDTSGDLNNFYEQLKDGVLLCKFVNGIQPDKPTKIQKPISNFACMENINQFVEACRRIGVPDEETFQSVDLFEARDLFSVCMTLQSLGRKVTDR</sequence>
<dbReference type="Proteomes" id="UP000270296">
    <property type="component" value="Unassembled WGS sequence"/>
</dbReference>
<dbReference type="InterPro" id="IPR003096">
    <property type="entry name" value="SM22_calponin"/>
</dbReference>
<name>A0A183ICX7_9BILA</name>
<dbReference type="PANTHER" id="PTHR47385">
    <property type="entry name" value="CALPONIN"/>
    <property type="match status" value="1"/>
</dbReference>
<dbReference type="GO" id="GO:0015629">
    <property type="term" value="C:actin cytoskeleton"/>
    <property type="evidence" value="ECO:0007669"/>
    <property type="project" value="TreeGrafter"/>
</dbReference>
<organism evidence="5">
    <name type="scientific">Soboliphyme baturini</name>
    <dbReference type="NCBI Taxonomy" id="241478"/>
    <lineage>
        <taxon>Eukaryota</taxon>
        <taxon>Metazoa</taxon>
        <taxon>Ecdysozoa</taxon>
        <taxon>Nematoda</taxon>
        <taxon>Enoplea</taxon>
        <taxon>Dorylaimia</taxon>
        <taxon>Dioctophymatida</taxon>
        <taxon>Dioctophymatoidea</taxon>
        <taxon>Soboliphymatidae</taxon>
        <taxon>Soboliphyme</taxon>
    </lineage>
</organism>